<keyword evidence="3" id="KW-1185">Reference proteome</keyword>
<reference evidence="2 3" key="1">
    <citation type="journal article" date="2019" name="Int. J. Syst. Evol. Microbiol.">
        <title>The Global Catalogue of Microorganisms (GCM) 10K type strain sequencing project: providing services to taxonomists for standard genome sequencing and annotation.</title>
        <authorList>
            <consortium name="The Broad Institute Genomics Platform"/>
            <consortium name="The Broad Institute Genome Sequencing Center for Infectious Disease"/>
            <person name="Wu L."/>
            <person name="Ma J."/>
        </authorList>
    </citation>
    <scope>NUCLEOTIDE SEQUENCE [LARGE SCALE GENOMIC DNA]</scope>
    <source>
        <strain evidence="2 3">JCM 12662</strain>
    </source>
</reference>
<dbReference type="Proteomes" id="UP001501166">
    <property type="component" value="Unassembled WGS sequence"/>
</dbReference>
<dbReference type="SUPFAM" id="SSF55729">
    <property type="entry name" value="Acyl-CoA N-acyltransferases (Nat)"/>
    <property type="match status" value="1"/>
</dbReference>
<accession>A0ABN0XP36</accession>
<dbReference type="NCBIfam" id="NF043067">
    <property type="entry name" value="AAC_6p_group_E"/>
    <property type="match status" value="1"/>
</dbReference>
<evidence type="ECO:0000313" key="3">
    <source>
        <dbReference type="Proteomes" id="UP001501166"/>
    </source>
</evidence>
<protein>
    <recommendedName>
        <fullName evidence="1">N-acetyltransferase domain-containing protein</fullName>
    </recommendedName>
</protein>
<dbReference type="Pfam" id="PF00583">
    <property type="entry name" value="Acetyltransf_1"/>
    <property type="match status" value="1"/>
</dbReference>
<dbReference type="InterPro" id="IPR016181">
    <property type="entry name" value="Acyl_CoA_acyltransferase"/>
</dbReference>
<dbReference type="EMBL" id="BAAACW010000137">
    <property type="protein sequence ID" value="GAA0369078.1"/>
    <property type="molecule type" value="Genomic_DNA"/>
</dbReference>
<dbReference type="CDD" id="cd04301">
    <property type="entry name" value="NAT_SF"/>
    <property type="match status" value="1"/>
</dbReference>
<dbReference type="Gene3D" id="3.40.630.30">
    <property type="match status" value="1"/>
</dbReference>
<name>A0ABN0XP36_9LACT</name>
<dbReference type="PANTHER" id="PTHR43072:SF60">
    <property type="entry name" value="L-2,4-DIAMINOBUTYRIC ACID ACETYLTRANSFERASE"/>
    <property type="match status" value="1"/>
</dbReference>
<feature type="domain" description="N-acetyltransferase" evidence="1">
    <location>
        <begin position="1"/>
        <end position="112"/>
    </location>
</feature>
<proteinExistence type="predicted"/>
<dbReference type="PROSITE" id="PS51186">
    <property type="entry name" value="GNAT"/>
    <property type="match status" value="1"/>
</dbReference>
<dbReference type="InterPro" id="IPR000182">
    <property type="entry name" value="GNAT_dom"/>
</dbReference>
<gene>
    <name evidence="2" type="ORF">GCM10008932_20920</name>
</gene>
<dbReference type="PANTHER" id="PTHR43072">
    <property type="entry name" value="N-ACETYLTRANSFERASE"/>
    <property type="match status" value="1"/>
</dbReference>
<organism evidence="2 3">
    <name type="scientific">Alkalibacterium iburiense</name>
    <dbReference type="NCBI Taxonomy" id="290589"/>
    <lineage>
        <taxon>Bacteria</taxon>
        <taxon>Bacillati</taxon>
        <taxon>Bacillota</taxon>
        <taxon>Bacilli</taxon>
        <taxon>Lactobacillales</taxon>
        <taxon>Carnobacteriaceae</taxon>
        <taxon>Alkalibacterium</taxon>
    </lineage>
</organism>
<comment type="caution">
    <text evidence="2">The sequence shown here is derived from an EMBL/GenBank/DDBJ whole genome shotgun (WGS) entry which is preliminary data.</text>
</comment>
<evidence type="ECO:0000259" key="1">
    <source>
        <dbReference type="PROSITE" id="PS51186"/>
    </source>
</evidence>
<sequence>MQHYQSDSTAELFVCEAGNQLVGFAHVQLRYDYVEGTSTSPCGYLEGIYVKESHRQFGIGKKLLEVCEDWSRFMNATEFGSDVELDNETSAHFHESLGFKEVNRIICYAKKL</sequence>
<evidence type="ECO:0000313" key="2">
    <source>
        <dbReference type="EMBL" id="GAA0369078.1"/>
    </source>
</evidence>